<reference evidence="6" key="1">
    <citation type="submission" date="2020-10" db="EMBL/GenBank/DDBJ databases">
        <authorList>
            <person name="Gilroy R."/>
        </authorList>
    </citation>
    <scope>NUCLEOTIDE SEQUENCE</scope>
    <source>
        <strain evidence="6">CHK183-6373</strain>
    </source>
</reference>
<gene>
    <name evidence="6" type="ORF">IAA64_14725</name>
</gene>
<evidence type="ECO:0000313" key="6">
    <source>
        <dbReference type="EMBL" id="HIV29211.1"/>
    </source>
</evidence>
<evidence type="ECO:0000259" key="4">
    <source>
        <dbReference type="PROSITE" id="PS50110"/>
    </source>
</evidence>
<dbReference type="InterPro" id="IPR046947">
    <property type="entry name" value="LytR-like"/>
</dbReference>
<comment type="function">
    <text evidence="2">May play the central regulatory role in sporulation. It may be an element of the effector pathway responsible for the activation of sporulation genes in response to nutritional stress. Spo0A may act in concert with spo0H (a sigma factor) to control the expression of some genes that are critical to the sporulation process.</text>
</comment>
<name>A0A9D1PAQ3_9FIRM</name>
<dbReference type="Pfam" id="PF00072">
    <property type="entry name" value="Response_reg"/>
    <property type="match status" value="1"/>
</dbReference>
<protein>
    <recommendedName>
        <fullName evidence="1">Stage 0 sporulation protein A homolog</fullName>
    </recommendedName>
</protein>
<dbReference type="InterPro" id="IPR011006">
    <property type="entry name" value="CheY-like_superfamily"/>
</dbReference>
<dbReference type="InterPro" id="IPR007492">
    <property type="entry name" value="LytTR_DNA-bd_dom"/>
</dbReference>
<dbReference type="Pfam" id="PF04397">
    <property type="entry name" value="LytTR"/>
    <property type="match status" value="1"/>
</dbReference>
<dbReference type="SMART" id="SM00448">
    <property type="entry name" value="REC"/>
    <property type="match status" value="1"/>
</dbReference>
<dbReference type="GO" id="GO:0000156">
    <property type="term" value="F:phosphorelay response regulator activity"/>
    <property type="evidence" value="ECO:0007669"/>
    <property type="project" value="InterPro"/>
</dbReference>
<accession>A0A9D1PAQ3</accession>
<dbReference type="AlphaFoldDB" id="A0A9D1PAQ3"/>
<evidence type="ECO:0000256" key="2">
    <source>
        <dbReference type="ARBA" id="ARBA00024867"/>
    </source>
</evidence>
<evidence type="ECO:0000256" key="3">
    <source>
        <dbReference type="PROSITE-ProRule" id="PRU00169"/>
    </source>
</evidence>
<evidence type="ECO:0000256" key="1">
    <source>
        <dbReference type="ARBA" id="ARBA00018672"/>
    </source>
</evidence>
<dbReference type="InterPro" id="IPR001789">
    <property type="entry name" value="Sig_transdc_resp-reg_receiver"/>
</dbReference>
<dbReference type="PROSITE" id="PS50110">
    <property type="entry name" value="RESPONSE_REGULATORY"/>
    <property type="match status" value="1"/>
</dbReference>
<dbReference type="SMART" id="SM00850">
    <property type="entry name" value="LytTR"/>
    <property type="match status" value="1"/>
</dbReference>
<organism evidence="6 7">
    <name type="scientific">Candidatus Ornithocaccomicrobium faecavium</name>
    <dbReference type="NCBI Taxonomy" id="2840890"/>
    <lineage>
        <taxon>Bacteria</taxon>
        <taxon>Bacillati</taxon>
        <taxon>Bacillota</taxon>
        <taxon>Clostridia</taxon>
        <taxon>Candidatus Ornithocaccomicrobium</taxon>
    </lineage>
</organism>
<feature type="domain" description="Response regulatory" evidence="4">
    <location>
        <begin position="10"/>
        <end position="129"/>
    </location>
</feature>
<dbReference type="Proteomes" id="UP000886884">
    <property type="component" value="Unassembled WGS sequence"/>
</dbReference>
<dbReference type="PANTHER" id="PTHR37299:SF1">
    <property type="entry name" value="STAGE 0 SPORULATION PROTEIN A HOMOLOG"/>
    <property type="match status" value="1"/>
</dbReference>
<feature type="domain" description="HTH LytTR-type" evidence="5">
    <location>
        <begin position="138"/>
        <end position="237"/>
    </location>
</feature>
<evidence type="ECO:0000259" key="5">
    <source>
        <dbReference type="PROSITE" id="PS50930"/>
    </source>
</evidence>
<dbReference type="GO" id="GO:0003677">
    <property type="term" value="F:DNA binding"/>
    <property type="evidence" value="ECO:0007669"/>
    <property type="project" value="InterPro"/>
</dbReference>
<keyword evidence="3" id="KW-0597">Phosphoprotein</keyword>
<proteinExistence type="predicted"/>
<sequence length="241" mass="27185">MPNQARAPLRIAVCDDEALDRAQIAQMAQEILRAEEIPTEIACFASARALLHAIQTGGAFQILLLDVMMEGMDGMELAAALRAGQEEAAIVFISSNREMALRGYEVAAARYLAKPLDAEKLREALLHCCAAYLQPREIVLPTSEGQSKVNVRAIVYVEPWDRGVRLHFAHKKVEVRMSISQVAALLQEHQFAYCHRTLLVNLAYVRHLRYCELELKSGERLPISKYRLAQFKSEFMKYLKA</sequence>
<evidence type="ECO:0000313" key="7">
    <source>
        <dbReference type="Proteomes" id="UP000886884"/>
    </source>
</evidence>
<comment type="caution">
    <text evidence="6">The sequence shown here is derived from an EMBL/GenBank/DDBJ whole genome shotgun (WGS) entry which is preliminary data.</text>
</comment>
<dbReference type="SUPFAM" id="SSF52172">
    <property type="entry name" value="CheY-like"/>
    <property type="match status" value="1"/>
</dbReference>
<dbReference type="EMBL" id="DVOT01000259">
    <property type="protein sequence ID" value="HIV29211.1"/>
    <property type="molecule type" value="Genomic_DNA"/>
</dbReference>
<dbReference type="Gene3D" id="3.40.50.2300">
    <property type="match status" value="1"/>
</dbReference>
<dbReference type="PROSITE" id="PS50930">
    <property type="entry name" value="HTH_LYTTR"/>
    <property type="match status" value="1"/>
</dbReference>
<dbReference type="PANTHER" id="PTHR37299">
    <property type="entry name" value="TRANSCRIPTIONAL REGULATOR-RELATED"/>
    <property type="match status" value="1"/>
</dbReference>
<dbReference type="Gene3D" id="2.40.50.1020">
    <property type="entry name" value="LytTr DNA-binding domain"/>
    <property type="match status" value="1"/>
</dbReference>
<reference evidence="6" key="2">
    <citation type="journal article" date="2021" name="PeerJ">
        <title>Extensive microbial diversity within the chicken gut microbiome revealed by metagenomics and culture.</title>
        <authorList>
            <person name="Gilroy R."/>
            <person name="Ravi A."/>
            <person name="Getino M."/>
            <person name="Pursley I."/>
            <person name="Horton D.L."/>
            <person name="Alikhan N.F."/>
            <person name="Baker D."/>
            <person name="Gharbi K."/>
            <person name="Hall N."/>
            <person name="Watson M."/>
            <person name="Adriaenssens E.M."/>
            <person name="Foster-Nyarko E."/>
            <person name="Jarju S."/>
            <person name="Secka A."/>
            <person name="Antonio M."/>
            <person name="Oren A."/>
            <person name="Chaudhuri R.R."/>
            <person name="La Ragione R."/>
            <person name="Hildebrand F."/>
            <person name="Pallen M.J."/>
        </authorList>
    </citation>
    <scope>NUCLEOTIDE SEQUENCE</scope>
    <source>
        <strain evidence="6">CHK183-6373</strain>
    </source>
</reference>
<feature type="modified residue" description="4-aspartylphosphate" evidence="3">
    <location>
        <position position="66"/>
    </location>
</feature>